<evidence type="ECO:0000313" key="2">
    <source>
        <dbReference type="EMBL" id="MWG33126.1"/>
    </source>
</evidence>
<evidence type="ECO:0000256" key="1">
    <source>
        <dbReference type="SAM" id="MobiDB-lite"/>
    </source>
</evidence>
<sequence length="60" mass="6939">MSNHEHLEDAKGALRAGSKSQMNALDVAYLKDRMEELAGTRDFTEANRRMDVVSEWRDER</sequence>
<dbReference type="Proteomes" id="UP000451471">
    <property type="component" value="Unassembled WGS sequence"/>
</dbReference>
<reference evidence="2 3" key="1">
    <citation type="submission" date="2019-12" db="EMBL/GenBank/DDBJ databases">
        <title>Halocatena pleomorpha gen. nov. sp. nov., an extremely halophilic archaeon of family Halobacteriaceae isolated from saltpan soil.</title>
        <authorList>
            <person name="Pal Y."/>
            <person name="Verma A."/>
            <person name="Krishnamurthi S."/>
            <person name="Kumar P."/>
        </authorList>
    </citation>
    <scope>NUCLEOTIDE SEQUENCE [LARGE SCALE GENOMIC DNA]</scope>
    <source>
        <strain evidence="2 3">JCM 16495</strain>
    </source>
</reference>
<feature type="compositionally biased region" description="Basic and acidic residues" evidence="1">
    <location>
        <begin position="1"/>
        <end position="12"/>
    </location>
</feature>
<gene>
    <name evidence="2" type="ORF">GQS65_01250</name>
</gene>
<keyword evidence="3" id="KW-1185">Reference proteome</keyword>
<dbReference type="AlphaFoldDB" id="A0A6B0GDW5"/>
<organism evidence="2 3">
    <name type="scientific">Halomarina oriensis</name>
    <dbReference type="NCBI Taxonomy" id="671145"/>
    <lineage>
        <taxon>Archaea</taxon>
        <taxon>Methanobacteriati</taxon>
        <taxon>Methanobacteriota</taxon>
        <taxon>Stenosarchaea group</taxon>
        <taxon>Halobacteria</taxon>
        <taxon>Halobacteriales</taxon>
        <taxon>Natronomonadaceae</taxon>
        <taxon>Halomarina</taxon>
    </lineage>
</organism>
<protein>
    <submittedName>
        <fullName evidence="2">Uncharacterized protein</fullName>
    </submittedName>
</protein>
<feature type="region of interest" description="Disordered" evidence="1">
    <location>
        <begin position="1"/>
        <end position="20"/>
    </location>
</feature>
<dbReference type="EMBL" id="WSZK01000004">
    <property type="protein sequence ID" value="MWG33126.1"/>
    <property type="molecule type" value="Genomic_DNA"/>
</dbReference>
<accession>A0A6B0GDW5</accession>
<dbReference type="RefSeq" id="WP_158202860.1">
    <property type="nucleotide sequence ID" value="NZ_WSZK01000004.1"/>
</dbReference>
<evidence type="ECO:0000313" key="3">
    <source>
        <dbReference type="Proteomes" id="UP000451471"/>
    </source>
</evidence>
<comment type="caution">
    <text evidence="2">The sequence shown here is derived from an EMBL/GenBank/DDBJ whole genome shotgun (WGS) entry which is preliminary data.</text>
</comment>
<name>A0A6B0GDW5_9EURY</name>
<proteinExistence type="predicted"/>